<feature type="disulfide bond" evidence="3">
    <location>
        <begin position="728"/>
        <end position="745"/>
    </location>
</feature>
<dbReference type="InterPro" id="IPR035914">
    <property type="entry name" value="Sperma_CUB_dom_sf"/>
</dbReference>
<reference evidence="8 9" key="1">
    <citation type="submission" date="2025-05" db="UniProtKB">
        <authorList>
            <consortium name="RefSeq"/>
        </authorList>
    </citation>
    <scope>IDENTIFICATION</scope>
</reference>
<keyword evidence="2 3" id="KW-1015">Disulfide bond</keyword>
<keyword evidence="5" id="KW-0812">Transmembrane</keyword>
<evidence type="ECO:0000256" key="5">
    <source>
        <dbReference type="SAM" id="Phobius"/>
    </source>
</evidence>
<feature type="domain" description="CUB" evidence="6">
    <location>
        <begin position="53"/>
        <end position="172"/>
    </location>
</feature>
<name>A0ABM1VT40_APLCA</name>
<dbReference type="PROSITE" id="PS01180">
    <property type="entry name" value="CUB"/>
    <property type="match status" value="3"/>
</dbReference>
<accession>A0ABM1VT40</accession>
<evidence type="ECO:0000256" key="1">
    <source>
        <dbReference type="ARBA" id="ARBA00022737"/>
    </source>
</evidence>
<evidence type="ECO:0000313" key="9">
    <source>
        <dbReference type="RefSeq" id="XP_035825583.1"/>
    </source>
</evidence>
<feature type="domain" description="CUB" evidence="6">
    <location>
        <begin position="676"/>
        <end position="782"/>
    </location>
</feature>
<protein>
    <submittedName>
        <fullName evidence="8 9">Uncharacterized protein LOC101864142 isoform X1</fullName>
    </submittedName>
</protein>
<feature type="region of interest" description="Disordered" evidence="4">
    <location>
        <begin position="1128"/>
        <end position="1218"/>
    </location>
</feature>
<keyword evidence="5" id="KW-1133">Transmembrane helix</keyword>
<feature type="transmembrane region" description="Helical" evidence="5">
    <location>
        <begin position="1051"/>
        <end position="1073"/>
    </location>
</feature>
<evidence type="ECO:0000259" key="6">
    <source>
        <dbReference type="PROSITE" id="PS01180"/>
    </source>
</evidence>
<dbReference type="GeneID" id="101864142"/>
<gene>
    <name evidence="8 9" type="primary">LOC101864142</name>
</gene>
<evidence type="ECO:0000313" key="8">
    <source>
        <dbReference type="RefSeq" id="XP_035825582.1"/>
    </source>
</evidence>
<dbReference type="Gene3D" id="2.60.120.290">
    <property type="entry name" value="Spermadhesin, CUB domain"/>
    <property type="match status" value="3"/>
</dbReference>
<dbReference type="SMART" id="SM00042">
    <property type="entry name" value="CUB"/>
    <property type="match status" value="2"/>
</dbReference>
<keyword evidence="7" id="KW-1185">Reference proteome</keyword>
<evidence type="ECO:0000256" key="3">
    <source>
        <dbReference type="PROSITE-ProRule" id="PRU00059"/>
    </source>
</evidence>
<feature type="domain" description="CUB" evidence="6">
    <location>
        <begin position="180"/>
        <end position="246"/>
    </location>
</feature>
<feature type="compositionally biased region" description="Basic and acidic residues" evidence="4">
    <location>
        <begin position="1144"/>
        <end position="1153"/>
    </location>
</feature>
<feature type="compositionally biased region" description="Polar residues" evidence="4">
    <location>
        <begin position="1177"/>
        <end position="1186"/>
    </location>
</feature>
<dbReference type="PANTHER" id="PTHR24251">
    <property type="entry name" value="OVOCHYMASE-RELATED"/>
    <property type="match status" value="1"/>
</dbReference>
<evidence type="ECO:0000256" key="4">
    <source>
        <dbReference type="SAM" id="MobiDB-lite"/>
    </source>
</evidence>
<dbReference type="Proteomes" id="UP000694888">
    <property type="component" value="Unplaced"/>
</dbReference>
<sequence>MQITDAWPSKRVNTMKYPSRLLVGCICLSLMFVTTSLVQANIVSSYLDPSKDCGWTYDNYITFGVLRMANPPSHNGSNVSCVFNLSTTPGSYFKLTINNFSLGGSDVCGENSEKVSVEFDQDPRVPQHWPDRISWCGKKRPDVMWLPSTVKIVYNTGLNGRGEGFEMTFEVISKDRQDFCDGFSRLQIDKKHGKLLYAPGYPFEMITPLKCNWTLTTSSGYGMVVRVLALGAKTDYRSCFKDYLKVGAKKFCDFVTFGTENIYIKEMSTTVELSISKFGFESGSQQEMVLDVSSVLKSSRCSDVYHYFSDIVLTEAVVLEMDKQSRKTSCEVRFDSGSDDKVIEYNLLAPSTMISLLCKRRFFSPSMIFYLEDDDGTVFNVCSFSMKVFRSSGRRLVFTLRRYRTYSFADIIASFQAVDKFPLPRLLLSSLSSAVHIPQAFLASEREREREIHLQLGLTPYIIENSRDAVTAIKIFNNNWTEELTPANMLKMFNGPNVDYFELTKDCNGDPRSEKTLYSKGTWLVTVQILADLIMPDGFWLVVLPVKFKPLYTNSLKNNVIELKKHALPFGKNLHCFWKVSNSSNTSIQSVKLVRSDDGVQYEISELLASGKRRNPPLIAAPSHNESQSYWIYSLHNIEVYVRILPDPTQTTRNEYFLAQYKVITSPASVAETSSCLGTELHAEQATKTASSPSYPNYIMTDLQCEWRIKKRNTHPGISVAFRELPQCEKSSSDVYIKVNSQNLCGKEVFFRTYESDEVKVELSSGHSLGSLPGFSYTYRSVYPSVFRSCNETFRLSSSAPMKRIVEHLKPEFFSGSLSCWWRITAPSPDSLFRMEIHNLSFGQKRDSIDCTNELELRDAESHKFIYNKCDDSEQNKLVRHSFSQHLLVSLHLGEEFEHDFFMDITFTAVKNTGCEGVTKTLNASQEEKTFEWMFKNSDCTWKIAAPSYEYKSVEVKVVELSLNPNGILQCGTQLLLSNSKYFHYSDSHTLNCDSQNIPYVFTSERQFVYVRVKHIHHSGSDSQGLGFRLEYRALGYESNDSSDSSSIKKIIGGVTGVAMVLLIFTCVCVCIVKRRKAKREQRLQERQNRNITTISTNDNFSTGLAPFTNIVPYSAAATRTYVSREHFQEEQFPEHQQYSGARFQEEQSDEAHPLQPNPYSEAPPSYEEATERDSHNPSVWSSAANSHREIMNEGPPPEYSPYMPGGPLDLQHHQTEV</sequence>
<evidence type="ECO:0000256" key="2">
    <source>
        <dbReference type="ARBA" id="ARBA00023157"/>
    </source>
</evidence>
<keyword evidence="5" id="KW-0472">Membrane</keyword>
<dbReference type="InterPro" id="IPR000859">
    <property type="entry name" value="CUB_dom"/>
</dbReference>
<proteinExistence type="predicted"/>
<organism evidence="7 8">
    <name type="scientific">Aplysia californica</name>
    <name type="common">California sea hare</name>
    <dbReference type="NCBI Taxonomy" id="6500"/>
    <lineage>
        <taxon>Eukaryota</taxon>
        <taxon>Metazoa</taxon>
        <taxon>Spiralia</taxon>
        <taxon>Lophotrochozoa</taxon>
        <taxon>Mollusca</taxon>
        <taxon>Gastropoda</taxon>
        <taxon>Heterobranchia</taxon>
        <taxon>Euthyneura</taxon>
        <taxon>Tectipleura</taxon>
        <taxon>Aplysiida</taxon>
        <taxon>Aplysioidea</taxon>
        <taxon>Aplysiidae</taxon>
        <taxon>Aplysia</taxon>
    </lineage>
</organism>
<evidence type="ECO:0000313" key="7">
    <source>
        <dbReference type="Proteomes" id="UP000694888"/>
    </source>
</evidence>
<dbReference type="SUPFAM" id="SSF49854">
    <property type="entry name" value="Spermadhesin, CUB domain"/>
    <property type="match status" value="4"/>
</dbReference>
<dbReference type="RefSeq" id="XP_035825582.1">
    <property type="nucleotide sequence ID" value="XM_035969689.1"/>
</dbReference>
<comment type="caution">
    <text evidence="3">Lacks conserved residue(s) required for the propagation of feature annotation.</text>
</comment>
<dbReference type="RefSeq" id="XP_035825583.1">
    <property type="nucleotide sequence ID" value="XM_035969690.1"/>
</dbReference>
<keyword evidence="1" id="KW-0677">Repeat</keyword>